<comment type="subcellular location">
    <subcellularLocation>
        <location evidence="1">Cell membrane</location>
        <topology evidence="1">Multi-pass membrane protein</topology>
    </subcellularLocation>
</comment>
<gene>
    <name evidence="8" type="ORF">H010_24217</name>
</gene>
<name>A0A9X4SDV7_9BURK</name>
<feature type="transmembrane region" description="Helical" evidence="6">
    <location>
        <begin position="133"/>
        <end position="152"/>
    </location>
</feature>
<evidence type="ECO:0000259" key="7">
    <source>
        <dbReference type="Pfam" id="PF00482"/>
    </source>
</evidence>
<dbReference type="EMBL" id="AOGK01000037">
    <property type="protein sequence ID" value="MDG5978378.1"/>
    <property type="molecule type" value="Genomic_DNA"/>
</dbReference>
<protein>
    <submittedName>
        <fullName evidence="8">Type II secretion system f domain</fullName>
    </submittedName>
</protein>
<proteinExistence type="predicted"/>
<evidence type="ECO:0000256" key="5">
    <source>
        <dbReference type="ARBA" id="ARBA00023136"/>
    </source>
</evidence>
<dbReference type="InterPro" id="IPR018076">
    <property type="entry name" value="T2SS_GspF_dom"/>
</dbReference>
<dbReference type="AlphaFoldDB" id="A0A9X4SDV7"/>
<dbReference type="PANTHER" id="PTHR35007">
    <property type="entry name" value="INTEGRAL MEMBRANE PROTEIN-RELATED"/>
    <property type="match status" value="1"/>
</dbReference>
<keyword evidence="5 6" id="KW-0472">Membrane</keyword>
<feature type="transmembrane region" description="Helical" evidence="6">
    <location>
        <begin position="105"/>
        <end position="127"/>
    </location>
</feature>
<dbReference type="InterPro" id="IPR042094">
    <property type="entry name" value="T2SS_GspF_sf"/>
</dbReference>
<dbReference type="PANTHER" id="PTHR35007:SF2">
    <property type="entry name" value="PILUS ASSEMBLE PROTEIN"/>
    <property type="match status" value="1"/>
</dbReference>
<sequence length="315" mass="34719">MTAHTLLLLSLALLSLALVLMAALLLRRQRLQRRGAEVIQNALDRSAAGQPRESDGPAAAAPNRDEQLPAHWLDTRLGRLLVADEDRQLISQCGFPSVRAQLTLLLTRAALAVGLPLLVDALFVHGSDTSRKGFLLLAMAFVVGFMLPKWLLQRLAARRRIRVSHELPLFVDLLGLLQSVGLSLDQSLQIIAKDFTGVIPILGNDVATANRQYNQGRTREHAFQRMADLHQNQHLTDLISLLIQVDKHGGAIQEPIRQFSERLRVHRKAEMKTRVGVITVKMTVVMVTTLLPALLIIVAGPGFLAVIRSLGSMVK</sequence>
<dbReference type="RefSeq" id="WP_068174742.1">
    <property type="nucleotide sequence ID" value="NZ_AOGK01000037.1"/>
</dbReference>
<evidence type="ECO:0000256" key="3">
    <source>
        <dbReference type="ARBA" id="ARBA00022692"/>
    </source>
</evidence>
<evidence type="ECO:0000256" key="1">
    <source>
        <dbReference type="ARBA" id="ARBA00004651"/>
    </source>
</evidence>
<organism evidence="8 9">
    <name type="scientific">Hydrogenophaga taeniospiralis CCUG 15921</name>
    <dbReference type="NCBI Taxonomy" id="1281780"/>
    <lineage>
        <taxon>Bacteria</taxon>
        <taxon>Pseudomonadati</taxon>
        <taxon>Pseudomonadota</taxon>
        <taxon>Betaproteobacteria</taxon>
        <taxon>Burkholderiales</taxon>
        <taxon>Comamonadaceae</taxon>
        <taxon>Hydrogenophaga</taxon>
    </lineage>
</organism>
<feature type="domain" description="Type II secretion system protein GspF" evidence="7">
    <location>
        <begin position="170"/>
        <end position="298"/>
    </location>
</feature>
<dbReference type="Proteomes" id="UP001152876">
    <property type="component" value="Unassembled WGS sequence"/>
</dbReference>
<feature type="transmembrane region" description="Helical" evidence="6">
    <location>
        <begin position="6"/>
        <end position="26"/>
    </location>
</feature>
<evidence type="ECO:0000313" key="9">
    <source>
        <dbReference type="Proteomes" id="UP001152876"/>
    </source>
</evidence>
<reference evidence="8" key="1">
    <citation type="submission" date="2013-01" db="EMBL/GenBank/DDBJ databases">
        <title>Genome draft of Hydrogenophaga taeniospiralis 2K1.</title>
        <authorList>
            <person name="Gomila M."/>
            <person name="Lalucat J."/>
        </authorList>
    </citation>
    <scope>NUCLEOTIDE SEQUENCE</scope>
    <source>
        <strain evidence="8">CCUG 15921</strain>
    </source>
</reference>
<keyword evidence="4 6" id="KW-1133">Transmembrane helix</keyword>
<accession>A0A9X4SDV7</accession>
<keyword evidence="2" id="KW-1003">Cell membrane</keyword>
<keyword evidence="3 6" id="KW-0812">Transmembrane</keyword>
<dbReference type="OrthoDB" id="5952202at2"/>
<evidence type="ECO:0000313" key="8">
    <source>
        <dbReference type="EMBL" id="MDG5978378.1"/>
    </source>
</evidence>
<comment type="caution">
    <text evidence="8">The sequence shown here is derived from an EMBL/GenBank/DDBJ whole genome shotgun (WGS) entry which is preliminary data.</text>
</comment>
<dbReference type="Gene3D" id="1.20.81.30">
    <property type="entry name" value="Type II secretion system (T2SS), domain F"/>
    <property type="match status" value="1"/>
</dbReference>
<feature type="transmembrane region" description="Helical" evidence="6">
    <location>
        <begin position="284"/>
        <end position="307"/>
    </location>
</feature>
<evidence type="ECO:0000256" key="2">
    <source>
        <dbReference type="ARBA" id="ARBA00022475"/>
    </source>
</evidence>
<dbReference type="GO" id="GO:0005886">
    <property type="term" value="C:plasma membrane"/>
    <property type="evidence" value="ECO:0007669"/>
    <property type="project" value="UniProtKB-SubCell"/>
</dbReference>
<keyword evidence="9" id="KW-1185">Reference proteome</keyword>
<evidence type="ECO:0000256" key="4">
    <source>
        <dbReference type="ARBA" id="ARBA00022989"/>
    </source>
</evidence>
<dbReference type="Pfam" id="PF00482">
    <property type="entry name" value="T2SSF"/>
    <property type="match status" value="1"/>
</dbReference>
<evidence type="ECO:0000256" key="6">
    <source>
        <dbReference type="SAM" id="Phobius"/>
    </source>
</evidence>